<comment type="caution">
    <text evidence="2">The sequence shown here is derived from an EMBL/GenBank/DDBJ whole genome shotgun (WGS) entry which is preliminary data.</text>
</comment>
<evidence type="ECO:0000259" key="1">
    <source>
        <dbReference type="Pfam" id="PF13478"/>
    </source>
</evidence>
<sequence>MTPETLAALTAARAAKRPVVLATKLPSGEQVLLPDASAPAELAEAARTALREDRSLTISLSDGEWFLQAYNPPVRLILVGAVHIAQALVPMAAQLGLAVVVVDPRRAFATEERFPEVTIRTDWPDEAMEALAPDSRTAVVTLTHDPKLDDPALDRALRSEAFYIGALGSRKTHAARLERLRALGHDEAALARIHGPVGLFIEAVTAPEIALAILAEFVAVRRGAKLAVRQAAKAA</sequence>
<dbReference type="PANTHER" id="PTHR30388">
    <property type="entry name" value="ALDEHYDE OXIDOREDUCTASE MOLYBDENUM COFACTOR ASSEMBLY PROTEIN"/>
    <property type="match status" value="1"/>
</dbReference>
<gene>
    <name evidence="2" type="ORF">F1189_27730</name>
</gene>
<evidence type="ECO:0000313" key="3">
    <source>
        <dbReference type="Proteomes" id="UP000325255"/>
    </source>
</evidence>
<reference evidence="2 3" key="1">
    <citation type="submission" date="2019-09" db="EMBL/GenBank/DDBJ databases">
        <title>Genome sequence of Rhodovastum atsumiense, a diverse member of the Acetobacteraceae family of non-sulfur purple photosynthetic bacteria.</title>
        <authorList>
            <person name="Meyer T."/>
            <person name="Kyndt J."/>
        </authorList>
    </citation>
    <scope>NUCLEOTIDE SEQUENCE [LARGE SCALE GENOMIC DNA]</scope>
    <source>
        <strain evidence="2 3">DSM 21279</strain>
    </source>
</reference>
<dbReference type="Pfam" id="PF13478">
    <property type="entry name" value="XdhC_C"/>
    <property type="match status" value="1"/>
</dbReference>
<dbReference type="EMBL" id="VWPK01000070">
    <property type="protein sequence ID" value="KAA5608730.1"/>
    <property type="molecule type" value="Genomic_DNA"/>
</dbReference>
<dbReference type="AlphaFoldDB" id="A0A5M6IKF7"/>
<dbReference type="OrthoDB" id="9815497at2"/>
<feature type="domain" description="XdhC Rossmann" evidence="1">
    <location>
        <begin position="76"/>
        <end position="216"/>
    </location>
</feature>
<accession>A0A5M6IKF7</accession>
<name>A0A5M6IKF7_9PROT</name>
<dbReference type="InterPro" id="IPR052698">
    <property type="entry name" value="MoCofactor_Util/Proc"/>
</dbReference>
<keyword evidence="3" id="KW-1185">Reference proteome</keyword>
<dbReference type="Proteomes" id="UP000325255">
    <property type="component" value="Unassembled WGS sequence"/>
</dbReference>
<evidence type="ECO:0000313" key="2">
    <source>
        <dbReference type="EMBL" id="KAA5608730.1"/>
    </source>
</evidence>
<dbReference type="PANTHER" id="PTHR30388:SF4">
    <property type="entry name" value="MOLYBDENUM COFACTOR INSERTION CHAPERONE PAOD"/>
    <property type="match status" value="1"/>
</dbReference>
<dbReference type="Gene3D" id="3.40.50.720">
    <property type="entry name" value="NAD(P)-binding Rossmann-like Domain"/>
    <property type="match status" value="1"/>
</dbReference>
<dbReference type="RefSeq" id="WP_150045130.1">
    <property type="nucleotide sequence ID" value="NZ_OW485601.1"/>
</dbReference>
<protein>
    <submittedName>
        <fullName evidence="2">Xanthine dehydrogenase</fullName>
    </submittedName>
</protein>
<proteinExistence type="predicted"/>
<dbReference type="InterPro" id="IPR027051">
    <property type="entry name" value="XdhC_Rossmann_dom"/>
</dbReference>
<organism evidence="2 3">
    <name type="scientific">Rhodovastum atsumiense</name>
    <dbReference type="NCBI Taxonomy" id="504468"/>
    <lineage>
        <taxon>Bacteria</taxon>
        <taxon>Pseudomonadati</taxon>
        <taxon>Pseudomonadota</taxon>
        <taxon>Alphaproteobacteria</taxon>
        <taxon>Acetobacterales</taxon>
        <taxon>Acetobacteraceae</taxon>
        <taxon>Rhodovastum</taxon>
    </lineage>
</organism>